<accession>A0A1I0PVJ5</accession>
<dbReference type="Proteomes" id="UP000199310">
    <property type="component" value="Unassembled WGS sequence"/>
</dbReference>
<dbReference type="AlphaFoldDB" id="A0A1I0PVJ5"/>
<keyword evidence="2" id="KW-1185">Reference proteome</keyword>
<dbReference type="RefSeq" id="WP_089891397.1">
    <property type="nucleotide sequence ID" value="NZ_FOJG01000001.1"/>
</dbReference>
<dbReference type="InterPro" id="IPR016024">
    <property type="entry name" value="ARM-type_fold"/>
</dbReference>
<protein>
    <submittedName>
        <fullName evidence="1">3-methyladenine DNA glycosylase AlkD</fullName>
    </submittedName>
</protein>
<dbReference type="CDD" id="cd07064">
    <property type="entry name" value="AlkD_like_1"/>
    <property type="match status" value="1"/>
</dbReference>
<dbReference type="Gene3D" id="1.20.1660.10">
    <property type="entry name" value="Hypothetical protein (EF3068)"/>
    <property type="match status" value="1"/>
</dbReference>
<dbReference type="EMBL" id="FOJG01000001">
    <property type="protein sequence ID" value="SEW18513.1"/>
    <property type="molecule type" value="Genomic_DNA"/>
</dbReference>
<organism evidence="1 2">
    <name type="scientific">Chitinophaga arvensicola</name>
    <dbReference type="NCBI Taxonomy" id="29529"/>
    <lineage>
        <taxon>Bacteria</taxon>
        <taxon>Pseudomonadati</taxon>
        <taxon>Bacteroidota</taxon>
        <taxon>Chitinophagia</taxon>
        <taxon>Chitinophagales</taxon>
        <taxon>Chitinophagaceae</taxon>
        <taxon>Chitinophaga</taxon>
    </lineage>
</organism>
<dbReference type="STRING" id="29529.SAMN04488122_1024"/>
<dbReference type="SUPFAM" id="SSF48371">
    <property type="entry name" value="ARM repeat"/>
    <property type="match status" value="1"/>
</dbReference>
<evidence type="ECO:0000313" key="2">
    <source>
        <dbReference type="Proteomes" id="UP000199310"/>
    </source>
</evidence>
<dbReference type="Gene3D" id="1.25.40.290">
    <property type="entry name" value="ARM repeat domains"/>
    <property type="match status" value="1"/>
</dbReference>
<reference evidence="2" key="1">
    <citation type="submission" date="2016-10" db="EMBL/GenBank/DDBJ databases">
        <authorList>
            <person name="Varghese N."/>
            <person name="Submissions S."/>
        </authorList>
    </citation>
    <scope>NUCLEOTIDE SEQUENCE [LARGE SCALE GENOMIC DNA]</scope>
    <source>
        <strain evidence="2">DSM 3695</strain>
    </source>
</reference>
<sequence>MRYLPFITDAYVMVGNPSNAAAMKAYMRDQFEFLGIKSPERRAITKGLKAEYGLPAIVEMPALIKALWKKPEREYQYAAIDIMQLLHKEWRAEDITLFEFMILHKSWWDTVDSIVSCLVGPWFKKFPEHRLSITNRWINSDNMWLQRVAIIHQNSYKKHTDEQLLFRYIKQCAQSKEFFIQKAIGWALREYSKTNPNSVRRFVETNTLAALSTREALRRID</sequence>
<dbReference type="InterPro" id="IPR014825">
    <property type="entry name" value="DNA_alkylation"/>
</dbReference>
<dbReference type="PANTHER" id="PTHR34070">
    <property type="entry name" value="ARMADILLO-TYPE FOLD"/>
    <property type="match status" value="1"/>
</dbReference>
<gene>
    <name evidence="1" type="ORF">SAMN04488122_1024</name>
</gene>
<dbReference type="OrthoDB" id="9775346at2"/>
<evidence type="ECO:0000313" key="1">
    <source>
        <dbReference type="EMBL" id="SEW18513.1"/>
    </source>
</evidence>
<name>A0A1I0PVJ5_9BACT</name>
<dbReference type="Pfam" id="PF08713">
    <property type="entry name" value="DNA_alkylation"/>
    <property type="match status" value="1"/>
</dbReference>
<dbReference type="PANTHER" id="PTHR34070:SF1">
    <property type="entry name" value="DNA ALKYLATION REPAIR PROTEIN"/>
    <property type="match status" value="1"/>
</dbReference>
<proteinExistence type="predicted"/>